<gene>
    <name evidence="5" type="ORF">FA09DRAFT_259175</name>
</gene>
<protein>
    <submittedName>
        <fullName evidence="5">S-adenosyl-L-methionine-dependent methyltransferase</fullName>
    </submittedName>
</protein>
<organism evidence="5 6">
    <name type="scientific">Tilletiopsis washingtonensis</name>
    <dbReference type="NCBI Taxonomy" id="58919"/>
    <lineage>
        <taxon>Eukaryota</taxon>
        <taxon>Fungi</taxon>
        <taxon>Dikarya</taxon>
        <taxon>Basidiomycota</taxon>
        <taxon>Ustilaginomycotina</taxon>
        <taxon>Exobasidiomycetes</taxon>
        <taxon>Entylomatales</taxon>
        <taxon>Entylomatales incertae sedis</taxon>
        <taxon>Tilletiopsis</taxon>
    </lineage>
</organism>
<dbReference type="InterPro" id="IPR008854">
    <property type="entry name" value="TPMT"/>
</dbReference>
<name>A0A316ZDE4_9BASI</name>
<dbReference type="SUPFAM" id="SSF53335">
    <property type="entry name" value="S-adenosyl-L-methionine-dependent methyltransferases"/>
    <property type="match status" value="1"/>
</dbReference>
<dbReference type="GO" id="GO:0008757">
    <property type="term" value="F:S-adenosylmethionine-dependent methyltransferase activity"/>
    <property type="evidence" value="ECO:0007669"/>
    <property type="project" value="InterPro"/>
</dbReference>
<evidence type="ECO:0000313" key="6">
    <source>
        <dbReference type="Proteomes" id="UP000245946"/>
    </source>
</evidence>
<sequence length="273" mass="29583">MLLAAHASIKSAIRTGLRSTATSRVMSSGASTSASLPPGVEKLRSLLNGAHSSQSWDAAWKAGLTPWDKGAAQPALVATLDDEQLGALLPRSGRAAVPGMGRGFDAELLARRGLHVTGVDISETAVEEARKWLDAQPSDAAHERITLRAADWFAMQPVADDAEEGPTTSSRFDLCYDYTFFCALPSTLHDKWAQAYTRLIKPGGKLLALVYPIQGDRPGGPPYSVDPERYKQLLSPAFELEHQAPPLVRGQDREEGLEQIMIWRRKADTPSAL</sequence>
<keyword evidence="3 5" id="KW-0808">Transferase</keyword>
<evidence type="ECO:0000256" key="1">
    <source>
        <dbReference type="ARBA" id="ARBA00022553"/>
    </source>
</evidence>
<evidence type="ECO:0000256" key="2">
    <source>
        <dbReference type="ARBA" id="ARBA00022603"/>
    </source>
</evidence>
<dbReference type="Proteomes" id="UP000245946">
    <property type="component" value="Unassembled WGS sequence"/>
</dbReference>
<dbReference type="PANTHER" id="PTHR32183:SF6">
    <property type="entry name" value="CYSTEINE SULFINATE DESULFINASE_CYSTEINE DESULFURASE AND RELATED ENZYMES"/>
    <property type="match status" value="1"/>
</dbReference>
<dbReference type="GO" id="GO:0032259">
    <property type="term" value="P:methylation"/>
    <property type="evidence" value="ECO:0007669"/>
    <property type="project" value="UniProtKB-KW"/>
</dbReference>
<evidence type="ECO:0000256" key="3">
    <source>
        <dbReference type="ARBA" id="ARBA00022679"/>
    </source>
</evidence>
<dbReference type="Pfam" id="PF05724">
    <property type="entry name" value="TPMT"/>
    <property type="match status" value="1"/>
</dbReference>
<keyword evidence="2 5" id="KW-0489">Methyltransferase</keyword>
<dbReference type="InterPro" id="IPR029063">
    <property type="entry name" value="SAM-dependent_MTases_sf"/>
</dbReference>
<dbReference type="GeneID" id="37267277"/>
<evidence type="ECO:0000256" key="4">
    <source>
        <dbReference type="ARBA" id="ARBA00022691"/>
    </source>
</evidence>
<dbReference type="EMBL" id="KZ819290">
    <property type="protein sequence ID" value="PWN98932.1"/>
    <property type="molecule type" value="Genomic_DNA"/>
</dbReference>
<proteinExistence type="predicted"/>
<dbReference type="PANTHER" id="PTHR32183">
    <property type="match status" value="1"/>
</dbReference>
<dbReference type="AlphaFoldDB" id="A0A316ZDE4"/>
<keyword evidence="6" id="KW-1185">Reference proteome</keyword>
<dbReference type="Gene3D" id="3.40.50.150">
    <property type="entry name" value="Vaccinia Virus protein VP39"/>
    <property type="match status" value="1"/>
</dbReference>
<reference evidence="5 6" key="1">
    <citation type="journal article" date="2018" name="Mol. Biol. Evol.">
        <title>Broad Genomic Sampling Reveals a Smut Pathogenic Ancestry of the Fungal Clade Ustilaginomycotina.</title>
        <authorList>
            <person name="Kijpornyongpan T."/>
            <person name="Mondo S.J."/>
            <person name="Barry K."/>
            <person name="Sandor L."/>
            <person name="Lee J."/>
            <person name="Lipzen A."/>
            <person name="Pangilinan J."/>
            <person name="LaButti K."/>
            <person name="Hainaut M."/>
            <person name="Henrissat B."/>
            <person name="Grigoriev I.V."/>
            <person name="Spatafora J.W."/>
            <person name="Aime M.C."/>
        </authorList>
    </citation>
    <scope>NUCLEOTIDE SEQUENCE [LARGE SCALE GENOMIC DNA]</scope>
    <source>
        <strain evidence="5 6">MCA 4186</strain>
    </source>
</reference>
<dbReference type="PROSITE" id="PS51585">
    <property type="entry name" value="SAM_MT_TPMT"/>
    <property type="match status" value="1"/>
</dbReference>
<dbReference type="OrthoDB" id="276151at2759"/>
<dbReference type="RefSeq" id="XP_025599211.1">
    <property type="nucleotide sequence ID" value="XM_025739731.1"/>
</dbReference>
<dbReference type="CDD" id="cd02440">
    <property type="entry name" value="AdoMet_MTases"/>
    <property type="match status" value="1"/>
</dbReference>
<dbReference type="STRING" id="58919.A0A316ZDE4"/>
<keyword evidence="4" id="KW-0949">S-adenosyl-L-methionine</keyword>
<accession>A0A316ZDE4</accession>
<keyword evidence="1" id="KW-0597">Phosphoprotein</keyword>
<evidence type="ECO:0000313" key="5">
    <source>
        <dbReference type="EMBL" id="PWN98932.1"/>
    </source>
</evidence>